<keyword evidence="3" id="KW-1185">Reference proteome</keyword>
<dbReference type="Proteomes" id="UP001489902">
    <property type="component" value="Chromosome 3"/>
</dbReference>
<proteinExistence type="predicted"/>
<dbReference type="InterPro" id="IPR000120">
    <property type="entry name" value="Amidase"/>
</dbReference>
<reference evidence="2 3" key="1">
    <citation type="submission" date="2024-04" db="EMBL/GenBank/DDBJ databases">
        <title>Complete genome sequence of Fusarium acuminatum.</title>
        <authorList>
            <person name="Lan B."/>
        </authorList>
    </citation>
    <scope>NUCLEOTIDE SEQUENCE [LARGE SCALE GENOMIC DNA]</scope>
    <source>
        <strain evidence="2">1A</strain>
    </source>
</reference>
<feature type="domain" description="Amidase" evidence="1">
    <location>
        <begin position="28"/>
        <end position="417"/>
    </location>
</feature>
<dbReference type="EMBL" id="CP151262">
    <property type="protein sequence ID" value="WZH45446.1"/>
    <property type="molecule type" value="Genomic_DNA"/>
</dbReference>
<organism evidence="2 3">
    <name type="scientific">Fusarium acuminatum</name>
    <dbReference type="NCBI Taxonomy" id="5515"/>
    <lineage>
        <taxon>Eukaryota</taxon>
        <taxon>Fungi</taxon>
        <taxon>Dikarya</taxon>
        <taxon>Ascomycota</taxon>
        <taxon>Pezizomycotina</taxon>
        <taxon>Sordariomycetes</taxon>
        <taxon>Hypocreomycetidae</taxon>
        <taxon>Hypocreales</taxon>
        <taxon>Nectriaceae</taxon>
        <taxon>Fusarium</taxon>
        <taxon>Fusarium tricinctum species complex</taxon>
    </lineage>
</organism>
<evidence type="ECO:0000313" key="2">
    <source>
        <dbReference type="EMBL" id="WZH45446.1"/>
    </source>
</evidence>
<gene>
    <name evidence="2" type="ORF">QYS62_006505</name>
</gene>
<dbReference type="PANTHER" id="PTHR11895">
    <property type="entry name" value="TRANSAMIDASE"/>
    <property type="match status" value="1"/>
</dbReference>
<accession>A0ABZ2WY39</accession>
<sequence>MEPWRLTATEVLEKFRLQELTVEQYASSLLGRISQRDDHVKAWSYLNSQAVLEQARELDRVPSSERGPLHGLPVAIKDIILTKGMPTEHGSKIYKNDQPEIDAGSVMVLRKAGCLIFGKTTTTEFASSFVGPATRNAHSTSRTPGGSSAGSAAAVADFQIPIAVGSQTMGSIVRPASFNGIYGFKPTFNAITREGQKFCAPSFDTIGFFARAVADFEILADVFDLHDDEQSTFADIRGSKFAVFTTAQWEQANKGTVEAMAKAVELLRAHGADVEELELGPDFDPVVCWHSHITSIEGGTSFLPEYQHSKDQLDQRLAGWVENRYKSRRRAKLDAYNGLAALRPRFDTIADEYVAVLVPSVIGEAPEGLGNTGDPVFASTWTALHVPVVNIPGFAGETSMPIGVSLVAARLRDRHLLKVSEAVGRIFEAEGGWNRESV</sequence>
<dbReference type="SUPFAM" id="SSF75304">
    <property type="entry name" value="Amidase signature (AS) enzymes"/>
    <property type="match status" value="1"/>
</dbReference>
<protein>
    <submittedName>
        <fullName evidence="2">Amidase</fullName>
    </submittedName>
</protein>
<name>A0ABZ2WY39_9HYPO</name>
<dbReference type="InterPro" id="IPR023631">
    <property type="entry name" value="Amidase_dom"/>
</dbReference>
<dbReference type="PANTHER" id="PTHR11895:SF7">
    <property type="entry name" value="GLUTAMYL-TRNA(GLN) AMIDOTRANSFERASE SUBUNIT A, MITOCHONDRIAL"/>
    <property type="match status" value="1"/>
</dbReference>
<evidence type="ECO:0000313" key="3">
    <source>
        <dbReference type="Proteomes" id="UP001489902"/>
    </source>
</evidence>
<dbReference type="Gene3D" id="3.90.1300.10">
    <property type="entry name" value="Amidase signature (AS) domain"/>
    <property type="match status" value="1"/>
</dbReference>
<dbReference type="Pfam" id="PF01425">
    <property type="entry name" value="Amidase"/>
    <property type="match status" value="1"/>
</dbReference>
<evidence type="ECO:0000259" key="1">
    <source>
        <dbReference type="Pfam" id="PF01425"/>
    </source>
</evidence>
<dbReference type="InterPro" id="IPR036928">
    <property type="entry name" value="AS_sf"/>
</dbReference>